<gene>
    <name evidence="1" type="ORF">GRI94_09155</name>
</gene>
<dbReference type="RefSeq" id="WP_160779377.1">
    <property type="nucleotide sequence ID" value="NZ_BAAAZF010000001.1"/>
</dbReference>
<reference evidence="1 2" key="1">
    <citation type="submission" date="2019-12" db="EMBL/GenBank/DDBJ databases">
        <title>Genomic-based taxomic classification of the family Erythrobacteraceae.</title>
        <authorList>
            <person name="Xu L."/>
        </authorList>
    </citation>
    <scope>NUCLEOTIDE SEQUENCE [LARGE SCALE GENOMIC DNA]</scope>
    <source>
        <strain evidence="1 2">JCM 16677</strain>
    </source>
</reference>
<dbReference type="AlphaFoldDB" id="A0A845AR80"/>
<dbReference type="EMBL" id="WTYE01000001">
    <property type="protein sequence ID" value="MXP31989.1"/>
    <property type="molecule type" value="Genomic_DNA"/>
</dbReference>
<proteinExistence type="predicted"/>
<organism evidence="1 2">
    <name type="scientific">Parerythrobacter jejuensis</name>
    <dbReference type="NCBI Taxonomy" id="795812"/>
    <lineage>
        <taxon>Bacteria</taxon>
        <taxon>Pseudomonadati</taxon>
        <taxon>Pseudomonadota</taxon>
        <taxon>Alphaproteobacteria</taxon>
        <taxon>Sphingomonadales</taxon>
        <taxon>Erythrobacteraceae</taxon>
        <taxon>Parerythrobacter</taxon>
    </lineage>
</organism>
<protein>
    <submittedName>
        <fullName evidence="1">Uncharacterized protein</fullName>
    </submittedName>
</protein>
<comment type="caution">
    <text evidence="1">The sequence shown here is derived from an EMBL/GenBank/DDBJ whole genome shotgun (WGS) entry which is preliminary data.</text>
</comment>
<keyword evidence="2" id="KW-1185">Reference proteome</keyword>
<dbReference type="OrthoDB" id="10018588at2"/>
<name>A0A845AR80_9SPHN</name>
<accession>A0A845AR80</accession>
<evidence type="ECO:0000313" key="1">
    <source>
        <dbReference type="EMBL" id="MXP31989.1"/>
    </source>
</evidence>
<dbReference type="Proteomes" id="UP000446786">
    <property type="component" value="Unassembled WGS sequence"/>
</dbReference>
<evidence type="ECO:0000313" key="2">
    <source>
        <dbReference type="Proteomes" id="UP000446786"/>
    </source>
</evidence>
<sequence>MDPQQVQSLMQSLQTAGQFPKTPFQAPAAGDDLKSRQFEYSDFHVEFAKVHQLAIEKGATGFGIIADTIIFDADSHADLKDPIELVTLIARRIVVKGGGKARIVLDHAKANSILSVNIIAGDISSGLELVSKSSKEQAYDLSEVKAPHNNSPQMHRFGWRNGKVRVGEKTVPIGYLTWDQPLYQVLNASYALAAGALGGNDSNHGNIALATDLLRWIMAWSGVQSDIANLTSTASAVLRIMPTPLADPADPDAIAVSMPPLTSDAYVQLAKSRLDLASQVELDGKLAAQSGSADAIAKQFAKALAKRDRITAKALADQITETRARAKSAQNAFEKAGEILEKQKFESELAKIHLDLANELDRIEKIAKASIEIAISLITLGTSIAALAMGAPGDPGASTKKGQEGVTGLIEAVKKAGSSAGSWSKWYNVLSVYLLPITFLIEHGGDHGDNIKKIGTASLAIKNAALTIYGSRGAQKNIEAIAKTVGEAVQALAAKPQTAEARAAWDAIEIETVNMLDVGINDSNTAGPVKTAMAAYKTSVQKVALYGRFIIEQQGKRDEIDRHLGALVLQRIAEIKKAETFDTLINRKPDKAELMERIEAESAHSLDEARQAFFEASYGFRRAQYYETYSFPNATPTYCENAAAMARIHTEIVTDHKNAPRGHRDFNRTFVVDDPATLERLQLGEPVRIEVPIDYQDFAGYSHLRLSRMEIRAKTSAAVSGVIGISMDSGSQFLDRRHDEPITIDGEQFNVKFEYDPTKVQLSNDFEPVMPPPFSTWTLQIYRPDTIPKLDAVHIEMIGQSGK</sequence>